<organism evidence="2 3">
    <name type="scientific">Knufia fluminis</name>
    <dbReference type="NCBI Taxonomy" id="191047"/>
    <lineage>
        <taxon>Eukaryota</taxon>
        <taxon>Fungi</taxon>
        <taxon>Dikarya</taxon>
        <taxon>Ascomycota</taxon>
        <taxon>Pezizomycotina</taxon>
        <taxon>Eurotiomycetes</taxon>
        <taxon>Chaetothyriomycetidae</taxon>
        <taxon>Chaetothyriales</taxon>
        <taxon>Trichomeriaceae</taxon>
        <taxon>Knufia</taxon>
    </lineage>
</organism>
<comment type="caution">
    <text evidence="2">The sequence shown here is derived from an EMBL/GenBank/DDBJ whole genome shotgun (WGS) entry which is preliminary data.</text>
</comment>
<keyword evidence="3" id="KW-1185">Reference proteome</keyword>
<gene>
    <name evidence="2" type="ORF">OHC33_008564</name>
</gene>
<dbReference type="EMBL" id="JAKLMC020000027">
    <property type="protein sequence ID" value="KAK5950345.1"/>
    <property type="molecule type" value="Genomic_DNA"/>
</dbReference>
<dbReference type="SUPFAM" id="SSF52047">
    <property type="entry name" value="RNI-like"/>
    <property type="match status" value="1"/>
</dbReference>
<evidence type="ECO:0000313" key="3">
    <source>
        <dbReference type="Proteomes" id="UP001316803"/>
    </source>
</evidence>
<reference evidence="2 3" key="1">
    <citation type="submission" date="2022-12" db="EMBL/GenBank/DDBJ databases">
        <title>Genomic features and morphological characterization of a novel Knufia sp. strain isolated from spacecraft assembly facility.</title>
        <authorList>
            <person name="Teixeira M."/>
            <person name="Chander A.M."/>
            <person name="Stajich J.E."/>
            <person name="Venkateswaran K."/>
        </authorList>
    </citation>
    <scope>NUCLEOTIDE SEQUENCE [LARGE SCALE GENOMIC DNA]</scope>
    <source>
        <strain evidence="2 3">FJI-L2-BK-P2</strain>
    </source>
</reference>
<dbReference type="InterPro" id="IPR032675">
    <property type="entry name" value="LRR_dom_sf"/>
</dbReference>
<evidence type="ECO:0000259" key="1">
    <source>
        <dbReference type="Pfam" id="PF00646"/>
    </source>
</evidence>
<dbReference type="GO" id="GO:0031146">
    <property type="term" value="P:SCF-dependent proteasomal ubiquitin-dependent protein catabolic process"/>
    <property type="evidence" value="ECO:0007669"/>
    <property type="project" value="TreeGrafter"/>
</dbReference>
<dbReference type="GO" id="GO:0019005">
    <property type="term" value="C:SCF ubiquitin ligase complex"/>
    <property type="evidence" value="ECO:0007669"/>
    <property type="project" value="TreeGrafter"/>
</dbReference>
<name>A0AAN8I4T2_9EURO</name>
<accession>A0AAN8I4T2</accession>
<dbReference type="PANTHER" id="PTHR13318">
    <property type="entry name" value="PARTNER OF PAIRED, ISOFORM B-RELATED"/>
    <property type="match status" value="1"/>
</dbReference>
<dbReference type="Pfam" id="PF00646">
    <property type="entry name" value="F-box"/>
    <property type="match status" value="1"/>
</dbReference>
<dbReference type="Gene3D" id="3.80.10.10">
    <property type="entry name" value="Ribonuclease Inhibitor"/>
    <property type="match status" value="1"/>
</dbReference>
<dbReference type="Proteomes" id="UP001316803">
    <property type="component" value="Unassembled WGS sequence"/>
</dbReference>
<dbReference type="InterPro" id="IPR001810">
    <property type="entry name" value="F-box_dom"/>
</dbReference>
<dbReference type="AlphaFoldDB" id="A0AAN8I4T2"/>
<evidence type="ECO:0000313" key="2">
    <source>
        <dbReference type="EMBL" id="KAK5950345.1"/>
    </source>
</evidence>
<proteinExistence type="predicted"/>
<sequence>MISNITPVDIPRTIYYGTDILNRLDLLTMDTLLSLPPELVAITLANLPLHSLLAFSATSKTNRLLAQAALQELNLAVFPRDLHGRLALVEQNVESTTPNSDVIKTTKLERPSKTSNPSDTLRRQVNAQNKVAADVLGEKFTANLKSLSLHMYDFSSPDLASVMAANLSKLRELDMRFCHPYIHDNALSSGYWKEASPGSPAWNALVGLGTENQKNLRLRNLHSLRVARAGLTSAQLRKFVESNPRLEKLHLDNVAGVDLEFVQWLGAYCETGRSRLQEITLQNCPQLKMQRLDDFAWLTGIVESCVRHLSLFRCRNVRHDMLVQLIDDEDEELELNTLETVVPPKGPPRHFGIAEEEALEISPTIVHGDCEDIMKVLASSDKIDVDPDFIAPAVTATA</sequence>
<feature type="domain" description="F-box" evidence="1">
    <location>
        <begin position="32"/>
        <end position="63"/>
    </location>
</feature>
<protein>
    <recommendedName>
        <fullName evidence="1">F-box domain-containing protein</fullName>
    </recommendedName>
</protein>